<dbReference type="EMBL" id="SJPT01000011">
    <property type="protein sequence ID" value="TWU17473.1"/>
    <property type="molecule type" value="Genomic_DNA"/>
</dbReference>
<dbReference type="Proteomes" id="UP000316304">
    <property type="component" value="Unassembled WGS sequence"/>
</dbReference>
<evidence type="ECO:0000313" key="1">
    <source>
        <dbReference type="EMBL" id="TWU17473.1"/>
    </source>
</evidence>
<name>A0A5C6BYV6_9BACT</name>
<proteinExistence type="predicted"/>
<reference evidence="1 2" key="1">
    <citation type="submission" date="2019-02" db="EMBL/GenBank/DDBJ databases">
        <title>Deep-cultivation of Planctomycetes and their phenomic and genomic characterization uncovers novel biology.</title>
        <authorList>
            <person name="Wiegand S."/>
            <person name="Jogler M."/>
            <person name="Boedeker C."/>
            <person name="Pinto D."/>
            <person name="Vollmers J."/>
            <person name="Rivas-Marin E."/>
            <person name="Kohn T."/>
            <person name="Peeters S.H."/>
            <person name="Heuer A."/>
            <person name="Rast P."/>
            <person name="Oberbeckmann S."/>
            <person name="Bunk B."/>
            <person name="Jeske O."/>
            <person name="Meyerdierks A."/>
            <person name="Storesund J.E."/>
            <person name="Kallscheuer N."/>
            <person name="Luecker S."/>
            <person name="Lage O.M."/>
            <person name="Pohl T."/>
            <person name="Merkel B.J."/>
            <person name="Hornburger P."/>
            <person name="Mueller R.-W."/>
            <person name="Bruemmer F."/>
            <person name="Labrenz M."/>
            <person name="Spormann A.M."/>
            <person name="Op Den Camp H."/>
            <person name="Overmann J."/>
            <person name="Amann R."/>
            <person name="Jetten M.S.M."/>
            <person name="Mascher T."/>
            <person name="Medema M.H."/>
            <person name="Devos D.P."/>
            <person name="Kaster A.-K."/>
            <person name="Ovreas L."/>
            <person name="Rohde M."/>
            <person name="Galperin M.Y."/>
            <person name="Jogler C."/>
        </authorList>
    </citation>
    <scope>NUCLEOTIDE SEQUENCE [LARGE SCALE GENOMIC DNA]</scope>
    <source>
        <strain evidence="1 2">Pla52o</strain>
    </source>
</reference>
<protein>
    <submittedName>
        <fullName evidence="1">Uncharacterized protein</fullName>
    </submittedName>
</protein>
<organism evidence="1 2">
    <name type="scientific">Novipirellula galeiformis</name>
    <dbReference type="NCBI Taxonomy" id="2528004"/>
    <lineage>
        <taxon>Bacteria</taxon>
        <taxon>Pseudomonadati</taxon>
        <taxon>Planctomycetota</taxon>
        <taxon>Planctomycetia</taxon>
        <taxon>Pirellulales</taxon>
        <taxon>Pirellulaceae</taxon>
        <taxon>Novipirellula</taxon>
    </lineage>
</organism>
<accession>A0A5C6BYV6</accession>
<evidence type="ECO:0000313" key="2">
    <source>
        <dbReference type="Proteomes" id="UP000316304"/>
    </source>
</evidence>
<sequence length="64" mass="7166">MNKRQIPILFLRDVAPLLVLGCAEWFVDLMGPRQAIDTPHNPGITSRRHVEAWMALELEAEAGA</sequence>
<comment type="caution">
    <text evidence="1">The sequence shown here is derived from an EMBL/GenBank/DDBJ whole genome shotgun (WGS) entry which is preliminary data.</text>
</comment>
<dbReference type="RefSeq" id="WP_146596988.1">
    <property type="nucleotide sequence ID" value="NZ_SJPT01000011.1"/>
</dbReference>
<dbReference type="AlphaFoldDB" id="A0A5C6BYV6"/>
<keyword evidence="2" id="KW-1185">Reference proteome</keyword>
<gene>
    <name evidence="1" type="ORF">Pla52o_50280</name>
</gene>